<dbReference type="InterPro" id="IPR003697">
    <property type="entry name" value="Maf-like"/>
</dbReference>
<accession>A0A9X3J6Q6</accession>
<feature type="site" description="Important for substrate specificity" evidence="4">
    <location>
        <position position="164"/>
    </location>
</feature>
<reference evidence="5" key="1">
    <citation type="submission" date="2022-11" db="EMBL/GenBank/DDBJ databases">
        <title>Marilongibacter aestuarii gen. nov., sp. nov., isolated from tidal flat sediment.</title>
        <authorList>
            <person name="Jiayan W."/>
        </authorList>
    </citation>
    <scope>NUCLEOTIDE SEQUENCE</scope>
    <source>
        <strain evidence="5">Z1-6</strain>
    </source>
</reference>
<dbReference type="GO" id="GO:0047429">
    <property type="term" value="F:nucleoside triphosphate diphosphatase activity"/>
    <property type="evidence" value="ECO:0007669"/>
    <property type="project" value="UniProtKB-EC"/>
</dbReference>
<feature type="site" description="Important for substrate specificity" evidence="4">
    <location>
        <position position="23"/>
    </location>
</feature>
<dbReference type="InterPro" id="IPR029001">
    <property type="entry name" value="ITPase-like_fam"/>
</dbReference>
<dbReference type="SUPFAM" id="SSF52972">
    <property type="entry name" value="ITPase-like"/>
    <property type="match status" value="1"/>
</dbReference>
<keyword evidence="2 4" id="KW-0378">Hydrolase</keyword>
<dbReference type="PIRSF" id="PIRSF006305">
    <property type="entry name" value="Maf"/>
    <property type="match status" value="1"/>
</dbReference>
<dbReference type="Proteomes" id="UP001145087">
    <property type="component" value="Unassembled WGS sequence"/>
</dbReference>
<feature type="active site" description="Proton acceptor" evidence="4">
    <location>
        <position position="81"/>
    </location>
</feature>
<keyword evidence="3 4" id="KW-0546">Nucleotide metabolism</keyword>
<dbReference type="HAMAP" id="MF_00528">
    <property type="entry name" value="Maf"/>
    <property type="match status" value="1"/>
</dbReference>
<gene>
    <name evidence="5" type="ORF">OU798_21355</name>
</gene>
<comment type="catalytic activity">
    <reaction evidence="4">
        <text>dTTP + H2O = dTMP + diphosphate + H(+)</text>
        <dbReference type="Rhea" id="RHEA:28534"/>
        <dbReference type="ChEBI" id="CHEBI:15377"/>
        <dbReference type="ChEBI" id="CHEBI:15378"/>
        <dbReference type="ChEBI" id="CHEBI:33019"/>
        <dbReference type="ChEBI" id="CHEBI:37568"/>
        <dbReference type="ChEBI" id="CHEBI:63528"/>
        <dbReference type="EC" id="3.6.1.9"/>
    </reaction>
</comment>
<comment type="similarity">
    <text evidence="4">Belongs to the Maf family. YhdE subfamily.</text>
</comment>
<dbReference type="PANTHER" id="PTHR43213">
    <property type="entry name" value="BIFUNCTIONAL DTTP/UTP PYROPHOSPHATASE/METHYLTRANSFERASE PROTEIN-RELATED"/>
    <property type="match status" value="1"/>
</dbReference>
<comment type="caution">
    <text evidence="4">Lacks conserved residue(s) required for the propagation of feature annotation.</text>
</comment>
<dbReference type="GO" id="GO:0005737">
    <property type="term" value="C:cytoplasm"/>
    <property type="evidence" value="ECO:0007669"/>
    <property type="project" value="UniProtKB-SubCell"/>
</dbReference>
<comment type="cofactor">
    <cofactor evidence="1 4">
        <name>a divalent metal cation</name>
        <dbReference type="ChEBI" id="CHEBI:60240"/>
    </cofactor>
</comment>
<proteinExistence type="inferred from homology"/>
<keyword evidence="4" id="KW-0963">Cytoplasm</keyword>
<dbReference type="EC" id="3.6.1.9" evidence="4"/>
<dbReference type="CDD" id="cd00555">
    <property type="entry name" value="Maf"/>
    <property type="match status" value="1"/>
</dbReference>
<comment type="function">
    <text evidence="4">Nucleoside triphosphate pyrophosphatase that hydrolyzes dTTP and UTP. May have a dual role in cell division arrest and in preventing the incorporation of modified nucleotides into cellular nucleic acids.</text>
</comment>
<dbReference type="Gene3D" id="3.90.950.10">
    <property type="match status" value="1"/>
</dbReference>
<dbReference type="PANTHER" id="PTHR43213:SF5">
    <property type="entry name" value="BIFUNCTIONAL DTTP_UTP PYROPHOSPHATASE_METHYLTRANSFERASE PROTEIN-RELATED"/>
    <property type="match status" value="1"/>
</dbReference>
<dbReference type="EMBL" id="JAPOHD010000064">
    <property type="protein sequence ID" value="MCY1722909.1"/>
    <property type="molecule type" value="Genomic_DNA"/>
</dbReference>
<evidence type="ECO:0000256" key="2">
    <source>
        <dbReference type="ARBA" id="ARBA00022801"/>
    </source>
</evidence>
<dbReference type="AlphaFoldDB" id="A0A9X3J6Q6"/>
<comment type="caution">
    <text evidence="5">The sequence shown here is derived from an EMBL/GenBank/DDBJ whole genome shotgun (WGS) entry which is preliminary data.</text>
</comment>
<evidence type="ECO:0000256" key="1">
    <source>
        <dbReference type="ARBA" id="ARBA00001968"/>
    </source>
</evidence>
<protein>
    <recommendedName>
        <fullName evidence="4">dTTP/UTP pyrophosphatase</fullName>
        <shortName evidence="4">dTTPase/UTPase</shortName>
        <ecNumber evidence="4">3.6.1.9</ecNumber>
    </recommendedName>
    <alternativeName>
        <fullName evidence="4">Nucleoside triphosphate pyrophosphatase</fullName>
    </alternativeName>
    <alternativeName>
        <fullName evidence="4">Nucleotide pyrophosphatase</fullName>
        <shortName evidence="4">Nucleotide PPase</shortName>
    </alternativeName>
</protein>
<keyword evidence="6" id="KW-1185">Reference proteome</keyword>
<name>A0A9X3J6Q6_9BACT</name>
<organism evidence="5 6">
    <name type="scientific">Draconibacterium aestuarii</name>
    <dbReference type="NCBI Taxonomy" id="2998507"/>
    <lineage>
        <taxon>Bacteria</taxon>
        <taxon>Pseudomonadati</taxon>
        <taxon>Bacteroidota</taxon>
        <taxon>Bacteroidia</taxon>
        <taxon>Marinilabiliales</taxon>
        <taxon>Prolixibacteraceae</taxon>
        <taxon>Draconibacterium</taxon>
    </lineage>
</organism>
<evidence type="ECO:0000256" key="4">
    <source>
        <dbReference type="HAMAP-Rule" id="MF_00528"/>
    </source>
</evidence>
<evidence type="ECO:0000256" key="3">
    <source>
        <dbReference type="ARBA" id="ARBA00023080"/>
    </source>
</evidence>
<evidence type="ECO:0000313" key="5">
    <source>
        <dbReference type="EMBL" id="MCY1722909.1"/>
    </source>
</evidence>
<dbReference type="NCBIfam" id="TIGR00172">
    <property type="entry name" value="maf"/>
    <property type="match status" value="1"/>
</dbReference>
<evidence type="ECO:0000313" key="6">
    <source>
        <dbReference type="Proteomes" id="UP001145087"/>
    </source>
</evidence>
<dbReference type="Pfam" id="PF02545">
    <property type="entry name" value="Maf"/>
    <property type="match status" value="1"/>
</dbReference>
<feature type="site" description="Important for substrate specificity" evidence="4">
    <location>
        <position position="82"/>
    </location>
</feature>
<sequence length="197" mass="22911">MKELFKMEWFPKYNFILASKSPRRQQLLKSLNIDFSVETKEVDEIYPENLKKEEVPVFLAELKSKPFLSELSDKDLLITADTVVCLGEDILGKPKDYEEAFKMIQNLSGKEHQVITGVCLSSEKKMHSFYSLTNVQFKKLTNQEINYYIQQFKPFDKAGAYGIQEWIGTIGITHIEGSFYNVMGLPIQKLYEEIQKF</sequence>
<dbReference type="GO" id="GO:0009117">
    <property type="term" value="P:nucleotide metabolic process"/>
    <property type="evidence" value="ECO:0007669"/>
    <property type="project" value="UniProtKB-KW"/>
</dbReference>
<comment type="subcellular location">
    <subcellularLocation>
        <location evidence="4">Cytoplasm</location>
    </subcellularLocation>
</comment>
<comment type="catalytic activity">
    <reaction evidence="4">
        <text>UTP + H2O = UMP + diphosphate + H(+)</text>
        <dbReference type="Rhea" id="RHEA:29395"/>
        <dbReference type="ChEBI" id="CHEBI:15377"/>
        <dbReference type="ChEBI" id="CHEBI:15378"/>
        <dbReference type="ChEBI" id="CHEBI:33019"/>
        <dbReference type="ChEBI" id="CHEBI:46398"/>
        <dbReference type="ChEBI" id="CHEBI:57865"/>
        <dbReference type="EC" id="3.6.1.9"/>
    </reaction>
</comment>
<dbReference type="RefSeq" id="WP_343335233.1">
    <property type="nucleotide sequence ID" value="NZ_JAPOHD010000064.1"/>
</dbReference>